<accession>A0A2G9H3X2</accession>
<proteinExistence type="predicted"/>
<keyword evidence="1" id="KW-0472">Membrane</keyword>
<evidence type="ECO:0000313" key="2">
    <source>
        <dbReference type="EMBL" id="PIN12219.1"/>
    </source>
</evidence>
<dbReference type="OrthoDB" id="10252707at2759"/>
<reference evidence="3" key="1">
    <citation type="journal article" date="2018" name="Gigascience">
        <title>Genome assembly of the Pink Ipe (Handroanthus impetiginosus, Bignoniaceae), a highly valued, ecologically keystone Neotropical timber forest tree.</title>
        <authorList>
            <person name="Silva-Junior O.B."/>
            <person name="Grattapaglia D."/>
            <person name="Novaes E."/>
            <person name="Collevatti R.G."/>
        </authorList>
    </citation>
    <scope>NUCLEOTIDE SEQUENCE [LARGE SCALE GENOMIC DNA]</scope>
    <source>
        <strain evidence="3">cv. UFG-1</strain>
    </source>
</reference>
<keyword evidence="3" id="KW-1185">Reference proteome</keyword>
<name>A0A2G9H3X2_9LAMI</name>
<keyword evidence="1" id="KW-0812">Transmembrane</keyword>
<organism evidence="2 3">
    <name type="scientific">Handroanthus impetiginosus</name>
    <dbReference type="NCBI Taxonomy" id="429701"/>
    <lineage>
        <taxon>Eukaryota</taxon>
        <taxon>Viridiplantae</taxon>
        <taxon>Streptophyta</taxon>
        <taxon>Embryophyta</taxon>
        <taxon>Tracheophyta</taxon>
        <taxon>Spermatophyta</taxon>
        <taxon>Magnoliopsida</taxon>
        <taxon>eudicotyledons</taxon>
        <taxon>Gunneridae</taxon>
        <taxon>Pentapetalae</taxon>
        <taxon>asterids</taxon>
        <taxon>lamiids</taxon>
        <taxon>Lamiales</taxon>
        <taxon>Bignoniaceae</taxon>
        <taxon>Crescentiina</taxon>
        <taxon>Tabebuia alliance</taxon>
        <taxon>Handroanthus</taxon>
    </lineage>
</organism>
<dbReference type="EMBL" id="NKXS01002749">
    <property type="protein sequence ID" value="PIN12219.1"/>
    <property type="molecule type" value="Genomic_DNA"/>
</dbReference>
<comment type="caution">
    <text evidence="2">The sequence shown here is derived from an EMBL/GenBank/DDBJ whole genome shotgun (WGS) entry which is preliminary data.</text>
</comment>
<dbReference type="STRING" id="429701.A0A2G9H3X2"/>
<gene>
    <name evidence="2" type="ORF">CDL12_15166</name>
</gene>
<sequence>MHCVSSFWVEPLFLLQKMLLIIYGHLFWRGSPRIVACFDDILPFHLQCAEQLPTRYPCMACSPPISVALINLEDEDFVWRIVENIHDNLQAGGGRGPFLLNPEPWNPGCITNYHTKNHRDEFIGAAALIGIKFFGLILTAVLFAFTAKLLIFASFAFLQATKLRVNQKWSPLATLCGVARDENS</sequence>
<dbReference type="Proteomes" id="UP000231279">
    <property type="component" value="Unassembled WGS sequence"/>
</dbReference>
<feature type="transmembrane region" description="Helical" evidence="1">
    <location>
        <begin position="133"/>
        <end position="158"/>
    </location>
</feature>
<evidence type="ECO:0000256" key="1">
    <source>
        <dbReference type="SAM" id="Phobius"/>
    </source>
</evidence>
<dbReference type="AlphaFoldDB" id="A0A2G9H3X2"/>
<evidence type="ECO:0000313" key="3">
    <source>
        <dbReference type="Proteomes" id="UP000231279"/>
    </source>
</evidence>
<protein>
    <submittedName>
        <fullName evidence="2">Uncharacterized protein</fullName>
    </submittedName>
</protein>
<keyword evidence="1" id="KW-1133">Transmembrane helix</keyword>